<comment type="caution">
    <text evidence="1">The sequence shown here is derived from an EMBL/GenBank/DDBJ whole genome shotgun (WGS) entry which is preliminary data.</text>
</comment>
<accession>A0A916PA48</accession>
<reference evidence="2" key="1">
    <citation type="submission" date="2015-03" db="EMBL/GenBank/DDBJ databases">
        <authorList>
            <consortium name="Pathogen Informatics"/>
        </authorList>
    </citation>
    <scope>NUCLEOTIDE SEQUENCE [LARGE SCALE GENOMIC DNA]</scope>
    <source>
        <strain evidence="2">N09902308</strain>
    </source>
</reference>
<organism evidence="1 2">
    <name type="scientific">Mycobacterium tuberculosis</name>
    <dbReference type="NCBI Taxonomy" id="1773"/>
    <lineage>
        <taxon>Bacteria</taxon>
        <taxon>Bacillati</taxon>
        <taxon>Actinomycetota</taxon>
        <taxon>Actinomycetes</taxon>
        <taxon>Mycobacteriales</taxon>
        <taxon>Mycobacteriaceae</taxon>
        <taxon>Mycobacterium</taxon>
        <taxon>Mycobacterium tuberculosis complex</taxon>
    </lineage>
</organism>
<dbReference type="EMBL" id="CSBK01003984">
    <property type="protein sequence ID" value="CPB44372.1"/>
    <property type="molecule type" value="Genomic_DNA"/>
</dbReference>
<dbReference type="AlphaFoldDB" id="A0A916PA48"/>
<protein>
    <submittedName>
        <fullName evidence="1">Uncharacterized protein</fullName>
    </submittedName>
</protein>
<name>A0A916PA48_MYCTX</name>
<gene>
    <name evidence="1" type="ORF">ERS007739_05249</name>
</gene>
<dbReference type="Proteomes" id="UP000039021">
    <property type="component" value="Unassembled WGS sequence"/>
</dbReference>
<evidence type="ECO:0000313" key="1">
    <source>
        <dbReference type="EMBL" id="CPB44372.1"/>
    </source>
</evidence>
<proteinExistence type="predicted"/>
<sequence length="106" mass="11528">MLGREVLAEELRYQAEPHRKLICLPVVHREDPVPVVGEVGELPHVVPHSLIRGVKQVRTVLVDLDAGLWLGFGIGIAPDVRAPLEDEHALVELGGHALGNRQAAES</sequence>
<evidence type="ECO:0000313" key="2">
    <source>
        <dbReference type="Proteomes" id="UP000039021"/>
    </source>
</evidence>